<dbReference type="SMART" id="SM00487">
    <property type="entry name" value="DEXDc"/>
    <property type="match status" value="1"/>
</dbReference>
<proteinExistence type="predicted"/>
<dbReference type="PROSITE" id="PS51192">
    <property type="entry name" value="HELICASE_ATP_BIND_1"/>
    <property type="match status" value="1"/>
</dbReference>
<gene>
    <name evidence="4" type="ORF">DR950_00115</name>
</gene>
<feature type="region of interest" description="Disordered" evidence="1">
    <location>
        <begin position="1"/>
        <end position="29"/>
    </location>
</feature>
<feature type="domain" description="Helicase C-terminal" evidence="3">
    <location>
        <begin position="289"/>
        <end position="477"/>
    </location>
</feature>
<feature type="domain" description="Helicase ATP-binding" evidence="2">
    <location>
        <begin position="46"/>
        <end position="228"/>
    </location>
</feature>
<protein>
    <submittedName>
        <fullName evidence="4">Restriction endonuclease subunit R</fullName>
    </submittedName>
</protein>
<evidence type="ECO:0000313" key="4">
    <source>
        <dbReference type="EMBL" id="RGD56403.1"/>
    </source>
</evidence>
<evidence type="ECO:0000259" key="2">
    <source>
        <dbReference type="PROSITE" id="PS51192"/>
    </source>
</evidence>
<evidence type="ECO:0000313" key="5">
    <source>
        <dbReference type="Proteomes" id="UP000263377"/>
    </source>
</evidence>
<feature type="compositionally biased region" description="Pro residues" evidence="1">
    <location>
        <begin position="1"/>
        <end position="12"/>
    </location>
</feature>
<dbReference type="GO" id="GO:0004519">
    <property type="term" value="F:endonuclease activity"/>
    <property type="evidence" value="ECO:0007669"/>
    <property type="project" value="UniProtKB-KW"/>
</dbReference>
<reference evidence="4 5" key="1">
    <citation type="submission" date="2018-08" db="EMBL/GenBank/DDBJ databases">
        <title>Diversity &amp; Physiological Properties of Lignin-Decomposing Actinobacteria from Soil.</title>
        <authorList>
            <person name="Roh S.G."/>
            <person name="Kim S.B."/>
        </authorList>
    </citation>
    <scope>NUCLEOTIDE SEQUENCE [LARGE SCALE GENOMIC DNA]</scope>
    <source>
        <strain evidence="4 5">MMS17-GH009</strain>
    </source>
</reference>
<dbReference type="Gene3D" id="6.10.140.530">
    <property type="match status" value="2"/>
</dbReference>
<dbReference type="Pfam" id="PF00271">
    <property type="entry name" value="Helicase_C"/>
    <property type="match status" value="1"/>
</dbReference>
<dbReference type="GO" id="GO:0005829">
    <property type="term" value="C:cytosol"/>
    <property type="evidence" value="ECO:0007669"/>
    <property type="project" value="TreeGrafter"/>
</dbReference>
<dbReference type="InterPro" id="IPR001650">
    <property type="entry name" value="Helicase_C-like"/>
</dbReference>
<dbReference type="SUPFAM" id="SSF52540">
    <property type="entry name" value="P-loop containing nucleoside triphosphate hydrolases"/>
    <property type="match status" value="1"/>
</dbReference>
<dbReference type="InterPro" id="IPR005114">
    <property type="entry name" value="Helicase_assoc"/>
</dbReference>
<organism evidence="4 5">
    <name type="scientific">Kitasatospora xanthocidica</name>
    <dbReference type="NCBI Taxonomy" id="83382"/>
    <lineage>
        <taxon>Bacteria</taxon>
        <taxon>Bacillati</taxon>
        <taxon>Actinomycetota</taxon>
        <taxon>Actinomycetes</taxon>
        <taxon>Kitasatosporales</taxon>
        <taxon>Streptomycetaceae</taxon>
        <taxon>Kitasatospora</taxon>
    </lineage>
</organism>
<keyword evidence="4" id="KW-0540">Nuclease</keyword>
<comment type="caution">
    <text evidence="4">The sequence shown here is derived from an EMBL/GenBank/DDBJ whole genome shotgun (WGS) entry which is preliminary data.</text>
</comment>
<dbReference type="InterPro" id="IPR014001">
    <property type="entry name" value="Helicase_ATP-bd"/>
</dbReference>
<dbReference type="Pfam" id="PF04851">
    <property type="entry name" value="ResIII"/>
    <property type="match status" value="1"/>
</dbReference>
<dbReference type="PROSITE" id="PS51194">
    <property type="entry name" value="HELICASE_CTER"/>
    <property type="match status" value="1"/>
</dbReference>
<dbReference type="Proteomes" id="UP000263377">
    <property type="component" value="Unassembled WGS sequence"/>
</dbReference>
<name>A0A372ZKM3_9ACTN</name>
<dbReference type="GO" id="GO:0003677">
    <property type="term" value="F:DNA binding"/>
    <property type="evidence" value="ECO:0007669"/>
    <property type="project" value="InterPro"/>
</dbReference>
<keyword evidence="4" id="KW-0255">Endonuclease</keyword>
<dbReference type="Gene3D" id="3.40.50.300">
    <property type="entry name" value="P-loop containing nucleotide triphosphate hydrolases"/>
    <property type="match status" value="2"/>
</dbReference>
<dbReference type="PANTHER" id="PTHR47396">
    <property type="entry name" value="TYPE I RESTRICTION ENZYME ECOKI R PROTEIN"/>
    <property type="match status" value="1"/>
</dbReference>
<keyword evidence="4" id="KW-0378">Hydrolase</keyword>
<dbReference type="EMBL" id="QVIG01000001">
    <property type="protein sequence ID" value="RGD56403.1"/>
    <property type="molecule type" value="Genomic_DNA"/>
</dbReference>
<keyword evidence="5" id="KW-1185">Reference proteome</keyword>
<dbReference type="GO" id="GO:0016787">
    <property type="term" value="F:hydrolase activity"/>
    <property type="evidence" value="ECO:0007669"/>
    <property type="project" value="InterPro"/>
</dbReference>
<dbReference type="GO" id="GO:0005524">
    <property type="term" value="F:ATP binding"/>
    <property type="evidence" value="ECO:0007669"/>
    <property type="project" value="InterPro"/>
</dbReference>
<dbReference type="Pfam" id="PF03457">
    <property type="entry name" value="HA"/>
    <property type="match status" value="3"/>
</dbReference>
<dbReference type="PANTHER" id="PTHR47396:SF1">
    <property type="entry name" value="ATP-DEPENDENT HELICASE IRC3-RELATED"/>
    <property type="match status" value="1"/>
</dbReference>
<dbReference type="InterPro" id="IPR050742">
    <property type="entry name" value="Helicase_Restrict-Modif_Enz"/>
</dbReference>
<dbReference type="CDD" id="cd18785">
    <property type="entry name" value="SF2_C"/>
    <property type="match status" value="1"/>
</dbReference>
<evidence type="ECO:0000256" key="1">
    <source>
        <dbReference type="SAM" id="MobiDB-lite"/>
    </source>
</evidence>
<dbReference type="AlphaFoldDB" id="A0A372ZKM3"/>
<evidence type="ECO:0000259" key="3">
    <source>
        <dbReference type="PROSITE" id="PS51194"/>
    </source>
</evidence>
<dbReference type="InterPro" id="IPR006935">
    <property type="entry name" value="Helicase/UvrB_N"/>
</dbReference>
<accession>A0A372ZKM3</accession>
<sequence>MFRTLPSPPPVQSVPEPREAPMPRPDNALTTTLRPRQQDAADAVLNAFALGAARGTVVMPCGTGKTHIGVHIAHAIAPGGRALVLVPTLQLLNQTARVWHASGRPGRYLGLCSDDRPTESALDGVMTMVGDADALTRQVRSTLGPVNVFATYAALEKLTTAHARHALPRWDLAIIDEAHRTAGALGKAWAAIHDTVAIPVRHRLYLTATPRIWDVNKPLASEAIASMDDQGLYGRIVYRYSLAEAIAEGQLADYRLSAPEIHDSELRALLVGQHDQPDHPGVDGMRVASAQLALLRAREEHDIRRTVVFSRSIANSEAFADTLLDTARHLPGHADHLWAASIHSRHTTTERAHRTGHFARHPGKLPRGARFGDLCVLCNVRLAVEGVDFPLADSILFADPKYSTIDIVQAVGRALRLAPGTSKCSTVIVPVFFGPGQRPEDATLGTPYHLLYQVMIALRAFDEHLFYRLVNNGEPLRHHSPPPAPRPERAEEIAPLLGLRTMDPHPDLWLQGMDAAARYRRQHGHLDVDSDHIDDNGFHLGWWIGHQRCLKQAGNLRPERVAALAMHGMRWSHPRASAEHRLRLARAYAHQHGHLLPETAETFRGQPLGAWLAEQRMRHIAGTLSDGYRRTLNGIDPWWNPRWPHAWQRTCALALTEARRGRLAVPVTRAQADANDLTRWLDQQFDLFPTLHRGQRDQLGGLLEHDPLAIGLRCPRSTRERDFTRALRSARRFRRDHHHLNVPADHIDRRNRVHLGWFIARMREDVARLTRDEITALEALGMEWIPGMTAPAPPTEIRCA</sequence>
<dbReference type="InterPro" id="IPR027417">
    <property type="entry name" value="P-loop_NTPase"/>
</dbReference>